<dbReference type="AlphaFoldDB" id="A0A377PHT4"/>
<dbReference type="Pfam" id="PF19749">
    <property type="entry name" value="DUF6236"/>
    <property type="match status" value="1"/>
</dbReference>
<dbReference type="Proteomes" id="UP000254821">
    <property type="component" value="Unassembled WGS sequence"/>
</dbReference>
<dbReference type="EMBL" id="UGHP01000001">
    <property type="protein sequence ID" value="STQ79780.1"/>
    <property type="molecule type" value="Genomic_DNA"/>
</dbReference>
<reference evidence="1 2" key="1">
    <citation type="submission" date="2018-06" db="EMBL/GenBank/DDBJ databases">
        <authorList>
            <consortium name="Pathogen Informatics"/>
            <person name="Doyle S."/>
        </authorList>
    </citation>
    <scope>NUCLEOTIDE SEQUENCE [LARGE SCALE GENOMIC DNA]</scope>
    <source>
        <strain evidence="1 2">NCTC8105</strain>
    </source>
</reference>
<protein>
    <submittedName>
        <fullName evidence="1">Uncharacterized protein</fullName>
    </submittedName>
</protein>
<evidence type="ECO:0000313" key="1">
    <source>
        <dbReference type="EMBL" id="STQ79780.1"/>
    </source>
</evidence>
<sequence>MERGVVFSACELLKTEDGTGFSTGQWISQLELNYLSLYWDKLVSPTNNFFHAGLKDEDELIRCGLLTRPLYQLQGTIHSGEMADIYAETHAKTIDILRNTEGSTDWRMHFLNEQVNLKPEFAKSTEVVRFELANLLPVPAENVHLHEILEFKERRKPELIALHEYLDELYNEVMRSGDVNLQRAKALSNLKQAIFDIERLNKEGWRSPIKFSISTSFEFNLAQVLGVASTGLPHPYDVMGGLVSVAYILGGCIKIKPQFQSVLAKGNDKLAYICKGKIEGLFE</sequence>
<evidence type="ECO:0000313" key="2">
    <source>
        <dbReference type="Proteomes" id="UP000254821"/>
    </source>
</evidence>
<gene>
    <name evidence="1" type="ORF">NCTC8105_01877</name>
</gene>
<accession>A0A377PHT4</accession>
<proteinExistence type="predicted"/>
<name>A0A377PHT4_HAFAL</name>
<organism evidence="1 2">
    <name type="scientific">Hafnia alvei</name>
    <dbReference type="NCBI Taxonomy" id="569"/>
    <lineage>
        <taxon>Bacteria</taxon>
        <taxon>Pseudomonadati</taxon>
        <taxon>Pseudomonadota</taxon>
        <taxon>Gammaproteobacteria</taxon>
        <taxon>Enterobacterales</taxon>
        <taxon>Hafniaceae</taxon>
        <taxon>Hafnia</taxon>
    </lineage>
</organism>
<dbReference type="RefSeq" id="WP_043492443.1">
    <property type="nucleotide sequence ID" value="NZ_CAUEKE010000018.1"/>
</dbReference>
<dbReference type="InterPro" id="IPR046203">
    <property type="entry name" value="DUF6236"/>
</dbReference>